<protein>
    <submittedName>
        <fullName evidence="2">Uncharacterized protein</fullName>
    </submittedName>
</protein>
<feature type="transmembrane region" description="Helical" evidence="1">
    <location>
        <begin position="31"/>
        <end position="50"/>
    </location>
</feature>
<dbReference type="EMBL" id="AAYA01000016">
    <property type="protein sequence ID" value="EBA06392.1"/>
    <property type="molecule type" value="Genomic_DNA"/>
</dbReference>
<feature type="transmembrane region" description="Helical" evidence="1">
    <location>
        <begin position="89"/>
        <end position="111"/>
    </location>
</feature>
<evidence type="ECO:0000313" key="3">
    <source>
        <dbReference type="Proteomes" id="UP000005713"/>
    </source>
</evidence>
<keyword evidence="1" id="KW-1133">Transmembrane helix</keyword>
<evidence type="ECO:0000256" key="1">
    <source>
        <dbReference type="SAM" id="Phobius"/>
    </source>
</evidence>
<feature type="transmembrane region" description="Helical" evidence="1">
    <location>
        <begin position="6"/>
        <end position="24"/>
    </location>
</feature>
<accession>A3K909</accession>
<keyword evidence="1" id="KW-0812">Transmembrane</keyword>
<dbReference type="OrthoDB" id="7868004at2"/>
<dbReference type="RefSeq" id="WP_005862726.1">
    <property type="nucleotide sequence ID" value="NZ_AAYA01000016.1"/>
</dbReference>
<organism evidence="2 3">
    <name type="scientific">Sagittula stellata (strain ATCC 700073 / DSM 11524 / E-37)</name>
    <dbReference type="NCBI Taxonomy" id="388399"/>
    <lineage>
        <taxon>Bacteria</taxon>
        <taxon>Pseudomonadati</taxon>
        <taxon>Pseudomonadota</taxon>
        <taxon>Alphaproteobacteria</taxon>
        <taxon>Rhodobacterales</taxon>
        <taxon>Roseobacteraceae</taxon>
        <taxon>Sagittula</taxon>
    </lineage>
</organism>
<reference evidence="2 3" key="1">
    <citation type="submission" date="2006-06" db="EMBL/GenBank/DDBJ databases">
        <authorList>
            <person name="Moran M.A."/>
            <person name="Ferriera S."/>
            <person name="Johnson J."/>
            <person name="Kravitz S."/>
            <person name="Beeson K."/>
            <person name="Sutton G."/>
            <person name="Rogers Y.-H."/>
            <person name="Friedman R."/>
            <person name="Frazier M."/>
            <person name="Venter J.C."/>
        </authorList>
    </citation>
    <scope>NUCLEOTIDE SEQUENCE [LARGE SCALE GENOMIC DNA]</scope>
    <source>
        <strain evidence="2 3">E-37</strain>
    </source>
</reference>
<comment type="caution">
    <text evidence="2">The sequence shown here is derived from an EMBL/GenBank/DDBJ whole genome shotgun (WGS) entry which is preliminary data.</text>
</comment>
<feature type="transmembrane region" description="Helical" evidence="1">
    <location>
        <begin position="56"/>
        <end position="77"/>
    </location>
</feature>
<dbReference type="AlphaFoldDB" id="A3K909"/>
<gene>
    <name evidence="2" type="ORF">SSE37_18180</name>
</gene>
<sequence length="112" mass="11931">MTWPVVSAFVVTFVVGPLLCAGLLRLPSTLAVLAGLALAVVLSMGAALWLEPRAPLPSLLLLWAGWVTAVAMVGHALYRRLEGKAARRWITVIAILATTLPWFGLATARLMA</sequence>
<dbReference type="eggNOG" id="ENOG503300X">
    <property type="taxonomic scope" value="Bacteria"/>
</dbReference>
<keyword evidence="3" id="KW-1185">Reference proteome</keyword>
<proteinExistence type="predicted"/>
<name>A3K909_SAGS3</name>
<evidence type="ECO:0000313" key="2">
    <source>
        <dbReference type="EMBL" id="EBA06392.1"/>
    </source>
</evidence>
<dbReference type="Proteomes" id="UP000005713">
    <property type="component" value="Unassembled WGS sequence"/>
</dbReference>
<keyword evidence="1" id="KW-0472">Membrane</keyword>